<dbReference type="EMBL" id="AMGM01000004">
    <property type="protein sequence ID" value="EKB50887.1"/>
    <property type="molecule type" value="Genomic_DNA"/>
</dbReference>
<gene>
    <name evidence="1" type="ORF">B879_00415</name>
</gene>
<name>K1LFB5_CECL9</name>
<dbReference type="AlphaFoldDB" id="K1LFB5"/>
<keyword evidence="2" id="KW-1185">Reference proteome</keyword>
<dbReference type="PATRIC" id="fig|1225176.3.peg.440"/>
<comment type="caution">
    <text evidence="1">The sequence shown here is derived from an EMBL/GenBank/DDBJ whole genome shotgun (WGS) entry which is preliminary data.</text>
</comment>
<proteinExistence type="predicted"/>
<dbReference type="InterPro" id="IPR010321">
    <property type="entry name" value="DUF922"/>
</dbReference>
<organism evidence="1 2">
    <name type="scientific">Cecembia lonarensis (strain CCUG 58316 / KCTC 22772 / LW9)</name>
    <dbReference type="NCBI Taxonomy" id="1225176"/>
    <lineage>
        <taxon>Bacteria</taxon>
        <taxon>Pseudomonadati</taxon>
        <taxon>Bacteroidota</taxon>
        <taxon>Cytophagia</taxon>
        <taxon>Cytophagales</taxon>
        <taxon>Cyclobacteriaceae</taxon>
        <taxon>Cecembia</taxon>
    </lineage>
</organism>
<reference evidence="1 2" key="1">
    <citation type="journal article" date="2012" name="J. Bacteriol.">
        <title>Draft Genome Sequence of Cecembia lonarensis Strain LW9T, Isolated from Lonar Lake, a Haloalkaline Lake in India.</title>
        <authorList>
            <person name="Shivaji S."/>
            <person name="Ara S."/>
            <person name="Singh A."/>
            <person name="Pinnaka A.K."/>
        </authorList>
    </citation>
    <scope>NUCLEOTIDE SEQUENCE [LARGE SCALE GENOMIC DNA]</scope>
    <source>
        <strain evidence="1 2">LW9</strain>
    </source>
</reference>
<protein>
    <recommendedName>
        <fullName evidence="3">DUF922 domain-containing protein</fullName>
    </recommendedName>
</protein>
<accession>K1LFB5</accession>
<evidence type="ECO:0000313" key="2">
    <source>
        <dbReference type="Proteomes" id="UP000004478"/>
    </source>
</evidence>
<dbReference type="Pfam" id="PF06037">
    <property type="entry name" value="DUF922"/>
    <property type="match status" value="1"/>
</dbReference>
<evidence type="ECO:0000313" key="1">
    <source>
        <dbReference type="EMBL" id="EKB50887.1"/>
    </source>
</evidence>
<dbReference type="Proteomes" id="UP000004478">
    <property type="component" value="Unassembled WGS sequence"/>
</dbReference>
<dbReference type="OrthoDB" id="5431540at2"/>
<sequence length="362" mass="42329">MRILFFWLCILILGPPLLAQDLQIHLRYDGDPMKGLGYQIKEVLDLRVSKQQIGQVHALGNVKRNIAFKAQLDQTVKNFFHSAIQQIEGSSQSIQVRIYEVKVSEKKASNNNVYEGDFQLVIGFYKMGIGEPVHLVDYNGSAQYKRSINRLDMIENVVNRVFKNSVSYFDTWMKLQVMENRHLARTVRLEIIDQVKPSHRDTVYYDVNRPLQWSDFRDKPQRSSRFNASIFTSFSMQGKSMIEAGEIVQRIEIDVYMLPEQSWVKNPSDYALNHEQRHFDVVRVVANRLITKLKNLDLDPDWYEATINDAFFDAYREMNRLQEIYDKQTRHGMDIQAQEEWNGLLDEALKGNWAGIDRVLSQ</sequence>
<evidence type="ECO:0008006" key="3">
    <source>
        <dbReference type="Google" id="ProtNLM"/>
    </source>
</evidence>